<sequence length="282" mass="30605">MLSHSLLFASLLLGPAAARGVTDDAKAAPNSKRADTIPGGKKAGSAGGRAVPYWQDHLGWWYDWTPSPEAQGSVVPVSMLWGSGNNGEQDAARFAEFQALASAPQYLLGFNEPDCSGPDTSANIAVDQGVGLWNQLIAPMGDQGSLLGSPSMCMQKDESWLQEFSGQQLSRGWDFTAIHVYKPDMTGVQEDIDHYWNTYGKPIWVTEFGCVYDQDNFTPCSDQGQVSQWISDVVDLFENNEHVMAYAYTDGGGLGEVWPPITSDGSLSQSGQAYLDAISRYN</sequence>
<dbReference type="OrthoDB" id="5959761at2759"/>
<evidence type="ECO:0000259" key="3">
    <source>
        <dbReference type="Pfam" id="PF11790"/>
    </source>
</evidence>
<dbReference type="OMA" id="GWWYDWT"/>
<protein>
    <recommendedName>
        <fullName evidence="3">Asl1-like glycosyl hydrolase catalytic domain-containing protein</fullName>
    </recommendedName>
</protein>
<feature type="domain" description="Asl1-like glycosyl hydrolase catalytic" evidence="3">
    <location>
        <begin position="55"/>
        <end position="274"/>
    </location>
</feature>
<feature type="region of interest" description="Disordered" evidence="1">
    <location>
        <begin position="22"/>
        <end position="48"/>
    </location>
</feature>
<proteinExistence type="predicted"/>
<dbReference type="STRING" id="1287681.M7SB41"/>
<dbReference type="InterPro" id="IPR017853">
    <property type="entry name" value="GH"/>
</dbReference>
<name>M7SB41_EUTLA</name>
<dbReference type="SUPFAM" id="SSF51445">
    <property type="entry name" value="(Trans)glycosidases"/>
    <property type="match status" value="1"/>
</dbReference>
<feature type="chain" id="PRO_5004084500" description="Asl1-like glycosyl hydrolase catalytic domain-containing protein" evidence="2">
    <location>
        <begin position="19"/>
        <end position="282"/>
    </location>
</feature>
<organism evidence="4 5">
    <name type="scientific">Eutypa lata (strain UCR-EL1)</name>
    <name type="common">Grapevine dieback disease fungus</name>
    <name type="synonym">Eutypa armeniacae</name>
    <dbReference type="NCBI Taxonomy" id="1287681"/>
    <lineage>
        <taxon>Eukaryota</taxon>
        <taxon>Fungi</taxon>
        <taxon>Dikarya</taxon>
        <taxon>Ascomycota</taxon>
        <taxon>Pezizomycotina</taxon>
        <taxon>Sordariomycetes</taxon>
        <taxon>Xylariomycetidae</taxon>
        <taxon>Xylariales</taxon>
        <taxon>Diatrypaceae</taxon>
        <taxon>Eutypa</taxon>
    </lineage>
</organism>
<dbReference type="KEGG" id="ela:UCREL1_9661"/>
<dbReference type="AlphaFoldDB" id="M7SB41"/>
<dbReference type="Proteomes" id="UP000012174">
    <property type="component" value="Unassembled WGS sequence"/>
</dbReference>
<dbReference type="PANTHER" id="PTHR34154:SF14">
    <property type="entry name" value="ASL1-LIKE GLYCOSYL HYDROLASE CATALYTIC DOMAIN-CONTAINING PROTEIN"/>
    <property type="match status" value="1"/>
</dbReference>
<evidence type="ECO:0000256" key="1">
    <source>
        <dbReference type="SAM" id="MobiDB-lite"/>
    </source>
</evidence>
<gene>
    <name evidence="4" type="ORF">UCREL1_9661</name>
</gene>
<dbReference type="eggNOG" id="ENOG502RXR0">
    <property type="taxonomic scope" value="Eukaryota"/>
</dbReference>
<evidence type="ECO:0000256" key="2">
    <source>
        <dbReference type="SAM" id="SignalP"/>
    </source>
</evidence>
<dbReference type="EMBL" id="KB707234">
    <property type="protein sequence ID" value="EMR63404.1"/>
    <property type="molecule type" value="Genomic_DNA"/>
</dbReference>
<dbReference type="InterPro" id="IPR024655">
    <property type="entry name" value="Asl1_glyco_hydro_catalytic"/>
</dbReference>
<dbReference type="Gene3D" id="3.20.20.80">
    <property type="entry name" value="Glycosidases"/>
    <property type="match status" value="1"/>
</dbReference>
<evidence type="ECO:0000313" key="4">
    <source>
        <dbReference type="EMBL" id="EMR63404.1"/>
    </source>
</evidence>
<feature type="signal peptide" evidence="2">
    <location>
        <begin position="1"/>
        <end position="18"/>
    </location>
</feature>
<dbReference type="InterPro" id="IPR053183">
    <property type="entry name" value="ASL1"/>
</dbReference>
<reference evidence="5" key="1">
    <citation type="journal article" date="2013" name="Genome Announc.">
        <title>Draft genome sequence of the grapevine dieback fungus Eutypa lata UCR-EL1.</title>
        <authorList>
            <person name="Blanco-Ulate B."/>
            <person name="Rolshausen P.E."/>
            <person name="Cantu D."/>
        </authorList>
    </citation>
    <scope>NUCLEOTIDE SEQUENCE [LARGE SCALE GENOMIC DNA]</scope>
    <source>
        <strain evidence="5">UCR-EL1</strain>
    </source>
</reference>
<dbReference type="HOGENOM" id="CLU_040908_9_0_1"/>
<keyword evidence="5" id="KW-1185">Reference proteome</keyword>
<dbReference type="GO" id="GO:0009277">
    <property type="term" value="C:fungal-type cell wall"/>
    <property type="evidence" value="ECO:0007669"/>
    <property type="project" value="TreeGrafter"/>
</dbReference>
<accession>M7SB41</accession>
<evidence type="ECO:0000313" key="5">
    <source>
        <dbReference type="Proteomes" id="UP000012174"/>
    </source>
</evidence>
<keyword evidence="2" id="KW-0732">Signal</keyword>
<dbReference type="PANTHER" id="PTHR34154">
    <property type="entry name" value="ALKALI-SENSITIVE LINKAGE PROTEIN 1"/>
    <property type="match status" value="1"/>
</dbReference>
<dbReference type="Pfam" id="PF11790">
    <property type="entry name" value="Glyco_hydro_cc"/>
    <property type="match status" value="1"/>
</dbReference>
<dbReference type="GO" id="GO:0071966">
    <property type="term" value="P:fungal-type cell wall polysaccharide metabolic process"/>
    <property type="evidence" value="ECO:0007669"/>
    <property type="project" value="TreeGrafter"/>
</dbReference>